<dbReference type="SUPFAM" id="SSF144232">
    <property type="entry name" value="HIT/MYND zinc finger-like"/>
    <property type="match status" value="1"/>
</dbReference>
<evidence type="ECO:0000256" key="4">
    <source>
        <dbReference type="PROSITE-ProRule" id="PRU00134"/>
    </source>
</evidence>
<protein>
    <recommendedName>
        <fullName evidence="5">MYND-type domain-containing protein</fullName>
    </recommendedName>
</protein>
<accession>A0A3D8SHT4</accession>
<comment type="caution">
    <text evidence="6">The sequence shown here is derived from an EMBL/GenBank/DDBJ whole genome shotgun (WGS) entry which is preliminary data.</text>
</comment>
<keyword evidence="2 4" id="KW-0863">Zinc-finger</keyword>
<evidence type="ECO:0000256" key="2">
    <source>
        <dbReference type="ARBA" id="ARBA00022771"/>
    </source>
</evidence>
<dbReference type="EMBL" id="PDLN01000005">
    <property type="protein sequence ID" value="RDW85876.1"/>
    <property type="molecule type" value="Genomic_DNA"/>
</dbReference>
<keyword evidence="1" id="KW-0479">Metal-binding</keyword>
<dbReference type="GO" id="GO:0008270">
    <property type="term" value="F:zinc ion binding"/>
    <property type="evidence" value="ECO:0007669"/>
    <property type="project" value="UniProtKB-KW"/>
</dbReference>
<sequence length="279" mass="31029">MAPPTFPQGMNLHTIGYAALKYPDLAEELPVPLVNQIGALQRVGGEHQDHMIAQLGSRYLTALLEYQASDNALLHDPTSSQYYFSTALCLLNFLTGSPDVCIGIAKHPAVVHDVVEKLLDPNVEATMRACDRSSGPQFPPATFEDDFGSLLQFVSTILLYVDQPETLHPRIRELIPKCRIWTRTYKNSRVRTISNAASRLVMQIQGMDPAMKAQLKTLQAASLLCGFSGCGKRSDLTACGGCRIQRYCGREHQKKDWKFHKHLCNKGLEEVGDEDNNVE</sequence>
<dbReference type="PROSITE" id="PS50865">
    <property type="entry name" value="ZF_MYND_2"/>
    <property type="match status" value="1"/>
</dbReference>
<keyword evidence="7" id="KW-1185">Reference proteome</keyword>
<dbReference type="AlphaFoldDB" id="A0A3D8SHT4"/>
<dbReference type="Proteomes" id="UP000256328">
    <property type="component" value="Unassembled WGS sequence"/>
</dbReference>
<proteinExistence type="predicted"/>
<feature type="domain" description="MYND-type" evidence="5">
    <location>
        <begin position="227"/>
        <end position="264"/>
    </location>
</feature>
<evidence type="ECO:0000256" key="3">
    <source>
        <dbReference type="ARBA" id="ARBA00022833"/>
    </source>
</evidence>
<evidence type="ECO:0000256" key="1">
    <source>
        <dbReference type="ARBA" id="ARBA00022723"/>
    </source>
</evidence>
<dbReference type="OrthoDB" id="432970at2759"/>
<dbReference type="Gene3D" id="6.10.140.2220">
    <property type="match status" value="1"/>
</dbReference>
<organism evidence="6 7">
    <name type="scientific">Coleophoma crateriformis</name>
    <dbReference type="NCBI Taxonomy" id="565419"/>
    <lineage>
        <taxon>Eukaryota</taxon>
        <taxon>Fungi</taxon>
        <taxon>Dikarya</taxon>
        <taxon>Ascomycota</taxon>
        <taxon>Pezizomycotina</taxon>
        <taxon>Leotiomycetes</taxon>
        <taxon>Helotiales</taxon>
        <taxon>Dermateaceae</taxon>
        <taxon>Coleophoma</taxon>
    </lineage>
</organism>
<evidence type="ECO:0000313" key="7">
    <source>
        <dbReference type="Proteomes" id="UP000256328"/>
    </source>
</evidence>
<reference evidence="6 7" key="1">
    <citation type="journal article" date="2018" name="IMA Fungus">
        <title>IMA Genome-F 9: Draft genome sequence of Annulohypoxylon stygium, Aspergillus mulundensis, Berkeleyomyces basicola (syn. Thielaviopsis basicola), Ceratocystis smalleyi, two Cercospora beticola strains, Coleophoma cylindrospora, Fusarium fracticaudum, Phialophora cf. hyalina, and Morchella septimelata.</title>
        <authorList>
            <person name="Wingfield B.D."/>
            <person name="Bills G.F."/>
            <person name="Dong Y."/>
            <person name="Huang W."/>
            <person name="Nel W.J."/>
            <person name="Swalarsk-Parry B.S."/>
            <person name="Vaghefi N."/>
            <person name="Wilken P.M."/>
            <person name="An Z."/>
            <person name="de Beer Z.W."/>
            <person name="De Vos L."/>
            <person name="Chen L."/>
            <person name="Duong T.A."/>
            <person name="Gao Y."/>
            <person name="Hammerbacher A."/>
            <person name="Kikkert J.R."/>
            <person name="Li Y."/>
            <person name="Li H."/>
            <person name="Li K."/>
            <person name="Li Q."/>
            <person name="Liu X."/>
            <person name="Ma X."/>
            <person name="Naidoo K."/>
            <person name="Pethybridge S.J."/>
            <person name="Sun J."/>
            <person name="Steenkamp E.T."/>
            <person name="van der Nest M.A."/>
            <person name="van Wyk S."/>
            <person name="Wingfield M.J."/>
            <person name="Xiong C."/>
            <person name="Yue Q."/>
            <person name="Zhang X."/>
        </authorList>
    </citation>
    <scope>NUCLEOTIDE SEQUENCE [LARGE SCALE GENOMIC DNA]</scope>
    <source>
        <strain evidence="6 7">BP5796</strain>
    </source>
</reference>
<dbReference type="Pfam" id="PF01753">
    <property type="entry name" value="zf-MYND"/>
    <property type="match status" value="1"/>
</dbReference>
<keyword evidence="3" id="KW-0862">Zinc</keyword>
<name>A0A3D8SHT4_9HELO</name>
<evidence type="ECO:0000259" key="5">
    <source>
        <dbReference type="PROSITE" id="PS50865"/>
    </source>
</evidence>
<evidence type="ECO:0000313" key="6">
    <source>
        <dbReference type="EMBL" id="RDW85876.1"/>
    </source>
</evidence>
<gene>
    <name evidence="6" type="ORF">BP5796_04201</name>
</gene>
<dbReference type="InterPro" id="IPR002893">
    <property type="entry name" value="Znf_MYND"/>
</dbReference>